<dbReference type="EMBL" id="LNSV01000064">
    <property type="protein sequence ID" value="KUH36775.1"/>
    <property type="molecule type" value="Genomic_DNA"/>
</dbReference>
<accession>A0A100Y315</accession>
<organism evidence="3 4">
    <name type="scientific">Streptomyces kanasensis</name>
    <dbReference type="NCBI Taxonomy" id="936756"/>
    <lineage>
        <taxon>Bacteria</taxon>
        <taxon>Bacillati</taxon>
        <taxon>Actinomycetota</taxon>
        <taxon>Actinomycetes</taxon>
        <taxon>Kitasatosporales</taxon>
        <taxon>Streptomycetaceae</taxon>
        <taxon>Streptomyces</taxon>
    </lineage>
</organism>
<keyword evidence="2" id="KW-0732">Signal</keyword>
<evidence type="ECO:0008006" key="5">
    <source>
        <dbReference type="Google" id="ProtNLM"/>
    </source>
</evidence>
<dbReference type="Proteomes" id="UP000054011">
    <property type="component" value="Unassembled WGS sequence"/>
</dbReference>
<keyword evidence="1" id="KW-0472">Membrane</keyword>
<dbReference type="STRING" id="936756.ATE80_21670"/>
<keyword evidence="1" id="KW-0812">Transmembrane</keyword>
<evidence type="ECO:0000313" key="3">
    <source>
        <dbReference type="EMBL" id="KUH36775.1"/>
    </source>
</evidence>
<protein>
    <recommendedName>
        <fullName evidence="5">Gram-positive cocci surface proteins LPxTG domain-containing protein</fullName>
    </recommendedName>
</protein>
<dbReference type="RefSeq" id="WP_058943920.1">
    <property type="nucleotide sequence ID" value="NZ_LNSV01000064.1"/>
</dbReference>
<comment type="caution">
    <text evidence="3">The sequence shown here is derived from an EMBL/GenBank/DDBJ whole genome shotgun (WGS) entry which is preliminary data.</text>
</comment>
<dbReference type="AlphaFoldDB" id="A0A100Y315"/>
<sequence>MRLRTALAATAAAVSAAAVVAGPALALAQSPRDVAVTGRPPGDVTVAGREPSCGDTAARDFPLRTRIASGPTAYHPGAAPSTWYVDLTNTTRHLCRNIHPVIVLTDTSGTLTPAQVRLGFSTAPGGRPRPVRVEHTDHDEIVAVLDDDTDRAFAGFVVPPGGTVRVPVHLAFAADARLDEVTAHAAVVQRRGDDGDWVGASPSYRFALVAPKRPPGIFPEELASTGRRAAAHAVPLSAAAATCVALGATAVYLTRRHHRH</sequence>
<proteinExistence type="predicted"/>
<evidence type="ECO:0000313" key="4">
    <source>
        <dbReference type="Proteomes" id="UP000054011"/>
    </source>
</evidence>
<gene>
    <name evidence="3" type="ORF">ATE80_21670</name>
</gene>
<feature type="chain" id="PRO_5007091180" description="Gram-positive cocci surface proteins LPxTG domain-containing protein" evidence="2">
    <location>
        <begin position="27"/>
        <end position="260"/>
    </location>
</feature>
<feature type="transmembrane region" description="Helical" evidence="1">
    <location>
        <begin position="233"/>
        <end position="254"/>
    </location>
</feature>
<evidence type="ECO:0000256" key="2">
    <source>
        <dbReference type="SAM" id="SignalP"/>
    </source>
</evidence>
<keyword evidence="1" id="KW-1133">Transmembrane helix</keyword>
<name>A0A100Y315_9ACTN</name>
<feature type="signal peptide" evidence="2">
    <location>
        <begin position="1"/>
        <end position="26"/>
    </location>
</feature>
<reference evidence="3 4" key="1">
    <citation type="submission" date="2015-11" db="EMBL/GenBank/DDBJ databases">
        <title>Genome-wide analysis reveals the secondary metabolome in Streptomyces kanasensis ZX01.</title>
        <authorList>
            <person name="Zhang G."/>
            <person name="Han L."/>
            <person name="Feng J."/>
            <person name="Zhang X."/>
        </authorList>
    </citation>
    <scope>NUCLEOTIDE SEQUENCE [LARGE SCALE GENOMIC DNA]</scope>
    <source>
        <strain evidence="3 4">ZX01</strain>
    </source>
</reference>
<evidence type="ECO:0000256" key="1">
    <source>
        <dbReference type="SAM" id="Phobius"/>
    </source>
</evidence>
<keyword evidence="4" id="KW-1185">Reference proteome</keyword>